<keyword evidence="3" id="KW-0677">Repeat</keyword>
<evidence type="ECO:0000256" key="4">
    <source>
        <dbReference type="ARBA" id="ARBA00022989"/>
    </source>
</evidence>
<gene>
    <name evidence="8" type="ORF">JCGZ_00346</name>
</gene>
<dbReference type="PANTHER" id="PTHR48057:SF30">
    <property type="entry name" value="DNA-DAMAGE-REPAIR_TOLERATION DRT100-LIKE PROTEIN"/>
    <property type="match status" value="1"/>
</dbReference>
<evidence type="ECO:0000256" key="5">
    <source>
        <dbReference type="ARBA" id="ARBA00023136"/>
    </source>
</evidence>
<proteinExistence type="predicted"/>
<evidence type="ECO:0000256" key="2">
    <source>
        <dbReference type="ARBA" id="ARBA00022692"/>
    </source>
</evidence>
<dbReference type="InterPro" id="IPR032675">
    <property type="entry name" value="LRR_dom_sf"/>
</dbReference>
<evidence type="ECO:0000256" key="6">
    <source>
        <dbReference type="SAM" id="SignalP"/>
    </source>
</evidence>
<feature type="domain" description="Leucine-rich repeat-containing N-terminal plant-type" evidence="7">
    <location>
        <begin position="29"/>
        <end position="69"/>
    </location>
</feature>
<dbReference type="InterPro" id="IPR052595">
    <property type="entry name" value="LRRC69/RLP"/>
</dbReference>
<dbReference type="PROSITE" id="PS51450">
    <property type="entry name" value="LRR"/>
    <property type="match status" value="4"/>
</dbReference>
<dbReference type="Pfam" id="PF08263">
    <property type="entry name" value="LRRNT_2"/>
    <property type="match status" value="1"/>
</dbReference>
<sequence>MAMILKKLWISIMMVLLLEGKWWCNGCLEDDRIALLNLKAYFNHPNGKAMGTWQNNNFNCCQWSDVSCDPVTGRVTLLYAWRDEELEDWYLNASFFLPFKGLKRLYLYGSNILGCVENEGFERLLSLSNLEFLDLGDNKFNESILPSLSDHCKGAELSNLTSLEELNLSGNEIEGFEFSHGLPNLQYLDLSYNRINNTLSSLNGFPSLKHLDLSYNSLKGIFHMKELDGLSNLEELDLSGNQIIKFEAKEDSKLSKLTLDNITTNGRSSSLLQSLGAFPYLKILSLKENDFKGKIFAQESHNMNSLEELRLDYSSLREISIQSLGALPSLKFLSLCFLENTLPAQGNSLLINLFRF</sequence>
<evidence type="ECO:0000313" key="9">
    <source>
        <dbReference type="Proteomes" id="UP000027138"/>
    </source>
</evidence>
<dbReference type="OrthoDB" id="852174at2759"/>
<dbReference type="PANTHER" id="PTHR48057">
    <property type="entry name" value="LEUCINE-RICH REPEAT SERINE/THREONINE-PROTEIN KINASE 1"/>
    <property type="match status" value="1"/>
</dbReference>
<dbReference type="SMART" id="SM00369">
    <property type="entry name" value="LRR_TYP"/>
    <property type="match status" value="6"/>
</dbReference>
<name>A0A067JK04_JATCU</name>
<dbReference type="AlphaFoldDB" id="A0A067JK04"/>
<dbReference type="SUPFAM" id="SSF52058">
    <property type="entry name" value="L domain-like"/>
    <property type="match status" value="1"/>
</dbReference>
<organism evidence="8 9">
    <name type="scientific">Jatropha curcas</name>
    <name type="common">Barbados nut</name>
    <dbReference type="NCBI Taxonomy" id="180498"/>
    <lineage>
        <taxon>Eukaryota</taxon>
        <taxon>Viridiplantae</taxon>
        <taxon>Streptophyta</taxon>
        <taxon>Embryophyta</taxon>
        <taxon>Tracheophyta</taxon>
        <taxon>Spermatophyta</taxon>
        <taxon>Magnoliopsida</taxon>
        <taxon>eudicotyledons</taxon>
        <taxon>Gunneridae</taxon>
        <taxon>Pentapetalae</taxon>
        <taxon>rosids</taxon>
        <taxon>fabids</taxon>
        <taxon>Malpighiales</taxon>
        <taxon>Euphorbiaceae</taxon>
        <taxon>Crotonoideae</taxon>
        <taxon>Jatropheae</taxon>
        <taxon>Jatropha</taxon>
    </lineage>
</organism>
<keyword evidence="9" id="KW-1185">Reference proteome</keyword>
<dbReference type="Proteomes" id="UP000027138">
    <property type="component" value="Unassembled WGS sequence"/>
</dbReference>
<evidence type="ECO:0000256" key="3">
    <source>
        <dbReference type="ARBA" id="ARBA00022737"/>
    </source>
</evidence>
<dbReference type="InterPro" id="IPR003591">
    <property type="entry name" value="Leu-rich_rpt_typical-subtyp"/>
</dbReference>
<dbReference type="PRINTS" id="PR00019">
    <property type="entry name" value="LEURICHRPT"/>
</dbReference>
<keyword evidence="5" id="KW-0472">Membrane</keyword>
<reference evidence="8 9" key="1">
    <citation type="journal article" date="2014" name="PLoS ONE">
        <title>Global Analysis of Gene Expression Profiles in Physic Nut (Jatropha curcas L.) Seedlings Exposed to Salt Stress.</title>
        <authorList>
            <person name="Zhang L."/>
            <person name="Zhang C."/>
            <person name="Wu P."/>
            <person name="Chen Y."/>
            <person name="Li M."/>
            <person name="Jiang H."/>
            <person name="Wu G."/>
        </authorList>
    </citation>
    <scope>NUCLEOTIDE SEQUENCE [LARGE SCALE GENOMIC DNA]</scope>
    <source>
        <strain evidence="9">cv. GZQX0401</strain>
        <tissue evidence="8">Young leaves</tissue>
    </source>
</reference>
<dbReference type="InterPro" id="IPR013210">
    <property type="entry name" value="LRR_N_plant-typ"/>
</dbReference>
<dbReference type="EMBL" id="KK915236">
    <property type="protein sequence ID" value="KDP23163.1"/>
    <property type="molecule type" value="Genomic_DNA"/>
</dbReference>
<keyword evidence="2" id="KW-0812">Transmembrane</keyword>
<protein>
    <recommendedName>
        <fullName evidence="7">Leucine-rich repeat-containing N-terminal plant-type domain-containing protein</fullName>
    </recommendedName>
</protein>
<evidence type="ECO:0000313" key="8">
    <source>
        <dbReference type="EMBL" id="KDP23163.1"/>
    </source>
</evidence>
<dbReference type="Pfam" id="PF13855">
    <property type="entry name" value="LRR_8"/>
    <property type="match status" value="2"/>
</dbReference>
<evidence type="ECO:0000259" key="7">
    <source>
        <dbReference type="Pfam" id="PF08263"/>
    </source>
</evidence>
<feature type="chain" id="PRO_5001638737" description="Leucine-rich repeat-containing N-terminal plant-type domain-containing protein" evidence="6">
    <location>
        <begin position="21"/>
        <end position="356"/>
    </location>
</feature>
<dbReference type="InterPro" id="IPR001611">
    <property type="entry name" value="Leu-rich_rpt"/>
</dbReference>
<dbReference type="SMART" id="SM00365">
    <property type="entry name" value="LRR_SD22"/>
    <property type="match status" value="5"/>
</dbReference>
<dbReference type="Pfam" id="PF00560">
    <property type="entry name" value="LRR_1"/>
    <property type="match status" value="1"/>
</dbReference>
<keyword evidence="6" id="KW-0732">Signal</keyword>
<accession>A0A067JK04</accession>
<keyword evidence="1" id="KW-0433">Leucine-rich repeat</keyword>
<dbReference type="Gene3D" id="3.80.10.10">
    <property type="entry name" value="Ribonuclease Inhibitor"/>
    <property type="match status" value="3"/>
</dbReference>
<feature type="signal peptide" evidence="6">
    <location>
        <begin position="1"/>
        <end position="20"/>
    </location>
</feature>
<evidence type="ECO:0000256" key="1">
    <source>
        <dbReference type="ARBA" id="ARBA00022614"/>
    </source>
</evidence>
<keyword evidence="4" id="KW-1133">Transmembrane helix</keyword>